<keyword evidence="3" id="KW-1185">Reference proteome</keyword>
<organism evidence="2 3">
    <name type="scientific">Vibrio nereis</name>
    <dbReference type="NCBI Taxonomy" id="693"/>
    <lineage>
        <taxon>Bacteria</taxon>
        <taxon>Pseudomonadati</taxon>
        <taxon>Pseudomonadota</taxon>
        <taxon>Gammaproteobacteria</taxon>
        <taxon>Vibrionales</taxon>
        <taxon>Vibrionaceae</taxon>
        <taxon>Vibrio</taxon>
    </lineage>
</organism>
<dbReference type="InterPro" id="IPR013024">
    <property type="entry name" value="GGCT-like"/>
</dbReference>
<name>A0A0M0HQA2_VIBNE</name>
<evidence type="ECO:0000313" key="3">
    <source>
        <dbReference type="Proteomes" id="UP000037515"/>
    </source>
</evidence>
<feature type="domain" description="Gamma-glutamylcyclotransferase AIG2-like" evidence="1">
    <location>
        <begin position="5"/>
        <end position="110"/>
    </location>
</feature>
<evidence type="ECO:0000313" key="2">
    <source>
        <dbReference type="EMBL" id="KOO04047.1"/>
    </source>
</evidence>
<sequence length="186" mass="20422">MTTYIFGYGSLMNSASRQLTGQTSAATPAIVAGFQRHWGKIDSSYTLSPLVVDKGHGSVNGVLLQVNEAGLAEFDIRERGYHRVLVPASDIDCDLHITKDDQVWVYIKDSPEPPCKLSPIVQTYVDTVLAGCLEISEQFAKQFVDSTLGWHHPLVNDRHAPKYGNLAGVRPEHHAQIDKLIGNVVA</sequence>
<dbReference type="AlphaFoldDB" id="A0A0M0HQA2"/>
<evidence type="ECO:0000259" key="1">
    <source>
        <dbReference type="Pfam" id="PF06094"/>
    </source>
</evidence>
<gene>
    <name evidence="2" type="ORF">AKJ17_08250</name>
</gene>
<dbReference type="Pfam" id="PF06094">
    <property type="entry name" value="GGACT"/>
    <property type="match status" value="1"/>
</dbReference>
<protein>
    <recommendedName>
        <fullName evidence="1">Gamma-glutamylcyclotransferase AIG2-like domain-containing protein</fullName>
    </recommendedName>
</protein>
<accession>A0A0M0HQA2</accession>
<dbReference type="RefSeq" id="WP_053395317.1">
    <property type="nucleotide sequence ID" value="NZ_LHPJ01000006.1"/>
</dbReference>
<dbReference type="PATRIC" id="fig|693.5.peg.1688"/>
<dbReference type="InterPro" id="IPR009288">
    <property type="entry name" value="AIG2-like_dom"/>
</dbReference>
<reference evidence="3" key="1">
    <citation type="submission" date="2015-08" db="EMBL/GenBank/DDBJ databases">
        <title>Vibrio galatheae sp. nov., a novel member of the Vibrionaceae family isolated from the Solomon Islands.</title>
        <authorList>
            <person name="Giubergia S."/>
            <person name="Machado H."/>
            <person name="Mateiu R.V."/>
            <person name="Gram L."/>
        </authorList>
    </citation>
    <scope>NUCLEOTIDE SEQUENCE [LARGE SCALE GENOMIC DNA]</scope>
    <source>
        <strain evidence="3">DSM 19584</strain>
    </source>
</reference>
<comment type="caution">
    <text evidence="2">The sequence shown here is derived from an EMBL/GenBank/DDBJ whole genome shotgun (WGS) entry which is preliminary data.</text>
</comment>
<dbReference type="Gene3D" id="3.10.490.10">
    <property type="entry name" value="Gamma-glutamyl cyclotransferase-like"/>
    <property type="match status" value="1"/>
</dbReference>
<dbReference type="EMBL" id="LHPJ01000006">
    <property type="protein sequence ID" value="KOO04047.1"/>
    <property type="molecule type" value="Genomic_DNA"/>
</dbReference>
<dbReference type="STRING" id="693.AKJ17_08250"/>
<proteinExistence type="predicted"/>
<dbReference type="InterPro" id="IPR036568">
    <property type="entry name" value="GGCT-like_sf"/>
</dbReference>
<dbReference type="SUPFAM" id="SSF110857">
    <property type="entry name" value="Gamma-glutamyl cyclotransferase-like"/>
    <property type="match status" value="1"/>
</dbReference>
<dbReference type="Proteomes" id="UP000037515">
    <property type="component" value="Unassembled WGS sequence"/>
</dbReference>
<dbReference type="CDD" id="cd06661">
    <property type="entry name" value="GGCT_like"/>
    <property type="match status" value="1"/>
</dbReference>
<dbReference type="OrthoDB" id="5567366at2"/>